<comment type="caution">
    <text evidence="1">The sequence shown here is derived from an EMBL/GenBank/DDBJ whole genome shotgun (WGS) entry which is preliminary data.</text>
</comment>
<dbReference type="EMBL" id="JPVR01000055">
    <property type="protein sequence ID" value="KGR88840.1"/>
    <property type="molecule type" value="Genomic_DNA"/>
</dbReference>
<sequence>MKLVNAVSKIAELPRILERHGIELENVLNVEYNANAMEQINVQVLLHDKEAIQKLGVCDNESIIGHDDTHWTQFRIIKDGISFVCWKRQGEAIA</sequence>
<organism evidence="1 2">
    <name type="scientific">Lysinibacillus boronitolerans JCM 21713 = 10a = NBRC 103108</name>
    <dbReference type="NCBI Taxonomy" id="1294264"/>
    <lineage>
        <taxon>Bacteria</taxon>
        <taxon>Bacillati</taxon>
        <taxon>Bacillota</taxon>
        <taxon>Bacilli</taxon>
        <taxon>Bacillales</taxon>
        <taxon>Bacillaceae</taxon>
        <taxon>Lysinibacillus</taxon>
    </lineage>
</organism>
<reference evidence="1 2" key="1">
    <citation type="submission" date="2014-02" db="EMBL/GenBank/DDBJ databases">
        <title>Draft genome sequence of Lysinibacillus boronitolerans NBRC 103108.</title>
        <authorList>
            <person name="Zhang F."/>
            <person name="Wang G."/>
            <person name="Zhang L."/>
        </authorList>
    </citation>
    <scope>NUCLEOTIDE SEQUENCE [LARGE SCALE GENOMIC DNA]</scope>
    <source>
        <strain evidence="1 2">NBRC 103108</strain>
    </source>
</reference>
<keyword evidence="2" id="KW-1185">Reference proteome</keyword>
<proteinExistence type="predicted"/>
<evidence type="ECO:0000313" key="2">
    <source>
        <dbReference type="Proteomes" id="UP000030487"/>
    </source>
</evidence>
<dbReference type="RefSeq" id="WP_036075486.1">
    <property type="nucleotide sequence ID" value="NZ_AVCW01000027.1"/>
</dbReference>
<protein>
    <submittedName>
        <fullName evidence="1">Uncharacterized protein</fullName>
    </submittedName>
</protein>
<dbReference type="Proteomes" id="UP000030487">
    <property type="component" value="Unassembled WGS sequence"/>
</dbReference>
<evidence type="ECO:0000313" key="1">
    <source>
        <dbReference type="EMBL" id="KGR88840.1"/>
    </source>
</evidence>
<name>A0ABR4Y5P4_9BACI</name>
<accession>A0ABR4Y5P4</accession>
<gene>
    <name evidence="1" type="ORF">CD31_02325</name>
</gene>